<dbReference type="Gene3D" id="2.30.110.50">
    <property type="match status" value="1"/>
</dbReference>
<dbReference type="SUPFAM" id="SSF69279">
    <property type="entry name" value="Phage tail proteins"/>
    <property type="match status" value="2"/>
</dbReference>
<dbReference type="AlphaFoldDB" id="A0A4Z1R0E3"/>
<organism evidence="6 7">
    <name type="scientific">Luteimonas yindakuii</name>
    <dbReference type="NCBI Taxonomy" id="2565782"/>
    <lineage>
        <taxon>Bacteria</taxon>
        <taxon>Pseudomonadati</taxon>
        <taxon>Pseudomonadota</taxon>
        <taxon>Gammaproteobacteria</taxon>
        <taxon>Lysobacterales</taxon>
        <taxon>Lysobacteraceae</taxon>
        <taxon>Luteimonas</taxon>
    </lineage>
</organism>
<dbReference type="Gene3D" id="3.55.50.10">
    <property type="entry name" value="Baseplate protein-like domains"/>
    <property type="match status" value="1"/>
</dbReference>
<dbReference type="InterPro" id="IPR028244">
    <property type="entry name" value="T6SS_Rhs_Vgr_dom"/>
</dbReference>
<dbReference type="NCBIfam" id="TIGR03361">
    <property type="entry name" value="VI_Rhs_Vgr"/>
    <property type="match status" value="1"/>
</dbReference>
<reference evidence="6 7" key="1">
    <citation type="submission" date="2019-01" db="EMBL/GenBank/DDBJ databases">
        <authorList>
            <person name="Zhang S."/>
        </authorList>
    </citation>
    <scope>NUCLEOTIDE SEQUENCE [LARGE SCALE GENOMIC DNA]</scope>
    <source>
        <strain evidence="6 7">1626</strain>
    </source>
</reference>
<keyword evidence="7" id="KW-1185">Reference proteome</keyword>
<sequence length="939" mass="99411">MDAIAARNALARLARIDDATRLYRLDLASDAPLLVERWQGDERLSHGFEWQVDVLSTDAGLPLEGWLGRPARLLTRLADGGEAVRSGLVREAVLLGADGGLARYRLLLVPWTWLLTQGRHSRVFEDRSVVEIVESVFASYAPLARWTLADEVAGFLADARPRSYCVQYRESDFDFVSRLLAEEGLGWRIEENADAPAGHVLALFADSTLLPEDASSAAHGGIRFHRSDATEAQDSILAIGRGQRIGSDRLTLLTDDYKRARALGVELPMRSVANDVALEAYDPVGPYAFADANEAQRYAGLMAQADEAQRDTHVGEATARTLRAGTWFGLTQSAGGSADSQELVLTRVRQLGINNLPVDLREQVREVLGDTPARAGFPASLHRQAGAVGYAARFDAVPRGLAWRPVLADGTGTRLNPRPTAPGYQTAIVVDGEGNSSPSDAREVHCDRLGRIRVRFHFMDDADRDAGTARASCWLRVAQRYAGPGVGAQFLPRIGQEVLVAFIDGDIDRPIVVGALYNGRGEAGVPATPGGKSADADSSAYAQASDHHPSAQANLVGGHAPPWHGMGGGDDAHRHAGALWGIQSKEWGGGGHNRLLFDDSDGQLRLQLSTTHACSQLNLGHLVHQADNYRGSFRGEGFELRTDAWGAVRAERGLWLSAYGIDTASPAGSAVAPAALLDQLARLGETFSRAATIHQAVKLAAHEGVQQAEQSALIADQAPLAAMRASVRTTVPGTAWDDAASAAAERSPAAGADRVPHTGDAIVGLAAPAGIGLIAGQSLHWSAGETITLASGGASNFAIAGDLRIHTSQAIGLLAAAVEGQTEANTLSLVSGEGDLDLQAQNDQIRIRSRDQLGIVSANAEVDLAAGRTIHLATAGGASLTIEGGNITIACPGTIKVHAAKKSFVGPVQLEYPLPFFPESVCEDCLKRAANAGQAFVTR</sequence>
<gene>
    <name evidence="6" type="ORF">E4582_12330</name>
</gene>
<evidence type="ECO:0000259" key="5">
    <source>
        <dbReference type="Pfam" id="PF13296"/>
    </source>
</evidence>
<name>A0A4Z1R0E3_9GAMM</name>
<dbReference type="SUPFAM" id="SSF69255">
    <property type="entry name" value="gp5 N-terminal domain-like"/>
    <property type="match status" value="1"/>
</dbReference>
<dbReference type="InterPro" id="IPR006533">
    <property type="entry name" value="T6SS_Vgr_RhsGE"/>
</dbReference>
<evidence type="ECO:0000259" key="4">
    <source>
        <dbReference type="Pfam" id="PF10106"/>
    </source>
</evidence>
<protein>
    <submittedName>
        <fullName evidence="6">Type VI secretion system tip protein VgrG</fullName>
    </submittedName>
</protein>
<dbReference type="NCBIfam" id="TIGR01646">
    <property type="entry name" value="vgr_GE"/>
    <property type="match status" value="1"/>
</dbReference>
<dbReference type="RefSeq" id="WP_134675110.1">
    <property type="nucleotide sequence ID" value="NZ_SPUH01000002.1"/>
</dbReference>
<dbReference type="Pfam" id="PF04717">
    <property type="entry name" value="Phage_base_V"/>
    <property type="match status" value="1"/>
</dbReference>
<dbReference type="Pfam" id="PF10106">
    <property type="entry name" value="DUF2345"/>
    <property type="match status" value="1"/>
</dbReference>
<dbReference type="Gene3D" id="2.40.50.230">
    <property type="entry name" value="Gp5 N-terminal domain"/>
    <property type="match status" value="1"/>
</dbReference>
<evidence type="ECO:0000259" key="3">
    <source>
        <dbReference type="Pfam" id="PF04717"/>
    </source>
</evidence>
<evidence type="ECO:0000256" key="1">
    <source>
        <dbReference type="ARBA" id="ARBA00005558"/>
    </source>
</evidence>
<feature type="region of interest" description="Disordered" evidence="2">
    <location>
        <begin position="524"/>
        <end position="549"/>
    </location>
</feature>
<dbReference type="InterPro" id="IPR006531">
    <property type="entry name" value="Gp5/Vgr_OB"/>
</dbReference>
<evidence type="ECO:0000313" key="6">
    <source>
        <dbReference type="EMBL" id="TKS52990.1"/>
    </source>
</evidence>
<feature type="domain" description="DUF2345" evidence="4">
    <location>
        <begin position="752"/>
        <end position="907"/>
    </location>
</feature>
<dbReference type="Proteomes" id="UP000298681">
    <property type="component" value="Unassembled WGS sequence"/>
</dbReference>
<comment type="similarity">
    <text evidence="1">Belongs to the VgrG protein family.</text>
</comment>
<feature type="domain" description="Gp5/Type VI secretion system Vgr protein OB-fold" evidence="3">
    <location>
        <begin position="447"/>
        <end position="517"/>
    </location>
</feature>
<proteinExistence type="inferred from homology"/>
<dbReference type="InterPro" id="IPR017847">
    <property type="entry name" value="T6SS_RhsGE_Vgr_subset"/>
</dbReference>
<dbReference type="EMBL" id="SPUH01000002">
    <property type="protein sequence ID" value="TKS52990.1"/>
    <property type="molecule type" value="Genomic_DNA"/>
</dbReference>
<evidence type="ECO:0000313" key="7">
    <source>
        <dbReference type="Proteomes" id="UP000298681"/>
    </source>
</evidence>
<comment type="caution">
    <text evidence="6">The sequence shown here is derived from an EMBL/GenBank/DDBJ whole genome shotgun (WGS) entry which is preliminary data.</text>
</comment>
<feature type="domain" description="Putative type VI secretion system Rhs element associated Vgr" evidence="5">
    <location>
        <begin position="585"/>
        <end position="691"/>
    </location>
</feature>
<dbReference type="InterPro" id="IPR018769">
    <property type="entry name" value="VgrG2_DUF2345"/>
</dbReference>
<dbReference type="Pfam" id="PF05954">
    <property type="entry name" value="Phage_GPD"/>
    <property type="match status" value="1"/>
</dbReference>
<evidence type="ECO:0000256" key="2">
    <source>
        <dbReference type="SAM" id="MobiDB-lite"/>
    </source>
</evidence>
<dbReference type="Gene3D" id="4.10.220.110">
    <property type="match status" value="1"/>
</dbReference>
<accession>A0A4Z1R0E3</accession>
<dbReference type="Pfam" id="PF13296">
    <property type="entry name" value="T6SS_Vgr"/>
    <property type="match status" value="1"/>
</dbReference>
<dbReference type="InterPro" id="IPR037026">
    <property type="entry name" value="Vgr_OB-fold_dom_sf"/>
</dbReference>